<gene>
    <name evidence="2" type="ORF">S01H1_12474</name>
</gene>
<comment type="caution">
    <text evidence="2">The sequence shown here is derived from an EMBL/GenBank/DDBJ whole genome shotgun (WGS) entry which is preliminary data.</text>
</comment>
<dbReference type="Gene3D" id="2.60.120.10">
    <property type="entry name" value="Jelly Rolls"/>
    <property type="match status" value="2"/>
</dbReference>
<feature type="domain" description="Cupin type-2" evidence="1">
    <location>
        <begin position="56"/>
        <end position="125"/>
    </location>
</feature>
<name>X0RZQ4_9ZZZZ</name>
<accession>X0RZQ4</accession>
<organism evidence="2">
    <name type="scientific">marine sediment metagenome</name>
    <dbReference type="NCBI Taxonomy" id="412755"/>
    <lineage>
        <taxon>unclassified sequences</taxon>
        <taxon>metagenomes</taxon>
        <taxon>ecological metagenomes</taxon>
    </lineage>
</organism>
<dbReference type="InterPro" id="IPR014710">
    <property type="entry name" value="RmlC-like_jellyroll"/>
</dbReference>
<proteinExistence type="predicted"/>
<dbReference type="SUPFAM" id="SSF51182">
    <property type="entry name" value="RmlC-like cupins"/>
    <property type="match status" value="1"/>
</dbReference>
<sequence length="303" mass="34134">MSEELFGNYPFPPDKKKPLHIRGDLIRKFIYPDQRPHFSDLNNLYVSTDKLTVGTWQLGPGGTYDPPDLHAGDEVYYVTEGVLTEHNPVLGEFMQVRKGEALLLPEGGYHKGYNFGQGIMNILYVIAPKIWLEQEPPMDFEGSNMKMYKGSNNANLPDYPQMPQWNIHGSTDDIGRWPVPGPDCRKKPILFYHITEEKKLINVHGTEYPMLIKFFVSNDLCHMGEFILPAGGVGCRASEPDSHRGDCCLNIEEGPITVFLPGTKEAFEVLPGEAMFIPEGTVYQLINYTEHMVKAIFSIAPGL</sequence>
<protein>
    <recommendedName>
        <fullName evidence="1">Cupin type-2 domain-containing protein</fullName>
    </recommendedName>
</protein>
<evidence type="ECO:0000259" key="1">
    <source>
        <dbReference type="Pfam" id="PF07883"/>
    </source>
</evidence>
<dbReference type="InterPro" id="IPR013096">
    <property type="entry name" value="Cupin_2"/>
</dbReference>
<dbReference type="Pfam" id="PF07883">
    <property type="entry name" value="Cupin_2"/>
    <property type="match status" value="1"/>
</dbReference>
<dbReference type="EMBL" id="BARS01006406">
    <property type="protein sequence ID" value="GAF68451.1"/>
    <property type="molecule type" value="Genomic_DNA"/>
</dbReference>
<reference evidence="2" key="1">
    <citation type="journal article" date="2014" name="Front. Microbiol.">
        <title>High frequency of phylogenetically diverse reductive dehalogenase-homologous genes in deep subseafloor sedimentary metagenomes.</title>
        <authorList>
            <person name="Kawai M."/>
            <person name="Futagami T."/>
            <person name="Toyoda A."/>
            <person name="Takaki Y."/>
            <person name="Nishi S."/>
            <person name="Hori S."/>
            <person name="Arai W."/>
            <person name="Tsubouchi T."/>
            <person name="Morono Y."/>
            <person name="Uchiyama I."/>
            <person name="Ito T."/>
            <person name="Fujiyama A."/>
            <person name="Inagaki F."/>
            <person name="Takami H."/>
        </authorList>
    </citation>
    <scope>NUCLEOTIDE SEQUENCE</scope>
    <source>
        <strain evidence="2">Expedition CK06-06</strain>
    </source>
</reference>
<dbReference type="InterPro" id="IPR011051">
    <property type="entry name" value="RmlC_Cupin_sf"/>
</dbReference>
<evidence type="ECO:0000313" key="2">
    <source>
        <dbReference type="EMBL" id="GAF68451.1"/>
    </source>
</evidence>
<dbReference type="AlphaFoldDB" id="X0RZQ4"/>